<dbReference type="InterPro" id="IPR036890">
    <property type="entry name" value="HATPase_C_sf"/>
</dbReference>
<dbReference type="InterPro" id="IPR011712">
    <property type="entry name" value="Sig_transdc_His_kin_sub3_dim/P"/>
</dbReference>
<dbReference type="SUPFAM" id="SSF55874">
    <property type="entry name" value="ATPase domain of HSP90 chaperone/DNA topoisomerase II/histidine kinase"/>
    <property type="match status" value="1"/>
</dbReference>
<keyword evidence="5" id="KW-0547">Nucleotide-binding</keyword>
<keyword evidence="3" id="KW-0597">Phosphoprotein</keyword>
<sequence>MTTEGISIPGVSVGRPGMETANKVRRRTISAGPLSALWKRPFVRKTAVDVAVIVIAVLDVWLIIPQQAETYSVVLSVVSCAALAFRRLLPFTTLLLTVPGFFAGWAQVAAMLALGYLATRKQLHWQVWVGAGLVWLCRFILWPLPEFYAMTWQEHALDVIYGVIVAGMPLAIGLLIGARTELSARLSELAASRDRERKLHAQAVRAEERARLAREMHDVVSHDITLIVMQAGAMAASGSDAQTQRTAQTIRTLGTHTLEELRSLVGVLRSSAAEEDPSRPDLADLPELIDNAEVPVQFAVERLPDNVPPQVSAAAYRTVQECLTNVRKHAPGATAFVRLSGDTEALTIQVRNDRPREQPGLLPSGGYGLTGLAERARLLGGTFETKATDDGGFEAAARYPVTT</sequence>
<keyword evidence="6 10" id="KW-0418">Kinase</keyword>
<organism evidence="10 11">
    <name type="scientific">Prauserella marina</name>
    <dbReference type="NCBI Taxonomy" id="530584"/>
    <lineage>
        <taxon>Bacteria</taxon>
        <taxon>Bacillati</taxon>
        <taxon>Actinomycetota</taxon>
        <taxon>Actinomycetes</taxon>
        <taxon>Pseudonocardiales</taxon>
        <taxon>Pseudonocardiaceae</taxon>
        <taxon>Prauserella</taxon>
    </lineage>
</organism>
<keyword evidence="8" id="KW-0902">Two-component regulatory system</keyword>
<dbReference type="PANTHER" id="PTHR24421:SF10">
    <property type="entry name" value="NITRATE_NITRITE SENSOR PROTEIN NARQ"/>
    <property type="match status" value="1"/>
</dbReference>
<dbReference type="GO" id="GO:0046983">
    <property type="term" value="F:protein dimerization activity"/>
    <property type="evidence" value="ECO:0007669"/>
    <property type="project" value="InterPro"/>
</dbReference>
<dbReference type="GO" id="GO:0005524">
    <property type="term" value="F:ATP binding"/>
    <property type="evidence" value="ECO:0007669"/>
    <property type="project" value="UniProtKB-KW"/>
</dbReference>
<evidence type="ECO:0000256" key="8">
    <source>
        <dbReference type="ARBA" id="ARBA00023012"/>
    </source>
</evidence>
<evidence type="ECO:0000256" key="6">
    <source>
        <dbReference type="ARBA" id="ARBA00022777"/>
    </source>
</evidence>
<evidence type="ECO:0000259" key="9">
    <source>
        <dbReference type="Pfam" id="PF07730"/>
    </source>
</evidence>
<dbReference type="GO" id="GO:0000155">
    <property type="term" value="F:phosphorelay sensor kinase activity"/>
    <property type="evidence" value="ECO:0007669"/>
    <property type="project" value="InterPro"/>
</dbReference>
<gene>
    <name evidence="10" type="ORF">SAMN05421630_10993</name>
</gene>
<keyword evidence="4" id="KW-0808">Transferase</keyword>
<comment type="catalytic activity">
    <reaction evidence="1">
        <text>ATP + protein L-histidine = ADP + protein N-phospho-L-histidine.</text>
        <dbReference type="EC" id="2.7.13.3"/>
    </reaction>
</comment>
<dbReference type="Gene3D" id="3.30.565.10">
    <property type="entry name" value="Histidine kinase-like ATPase, C-terminal domain"/>
    <property type="match status" value="1"/>
</dbReference>
<evidence type="ECO:0000256" key="2">
    <source>
        <dbReference type="ARBA" id="ARBA00012438"/>
    </source>
</evidence>
<accession>A0A222VSJ2</accession>
<dbReference type="STRING" id="530584.SAMN05421630_10993"/>
<feature type="domain" description="Signal transduction histidine kinase subgroup 3 dimerisation and phosphoacceptor" evidence="9">
    <location>
        <begin position="208"/>
        <end position="271"/>
    </location>
</feature>
<dbReference type="AlphaFoldDB" id="A0A222VSJ2"/>
<evidence type="ECO:0000313" key="11">
    <source>
        <dbReference type="Proteomes" id="UP000199494"/>
    </source>
</evidence>
<proteinExistence type="predicted"/>
<dbReference type="Pfam" id="PF07730">
    <property type="entry name" value="HisKA_3"/>
    <property type="match status" value="1"/>
</dbReference>
<reference evidence="10 11" key="1">
    <citation type="submission" date="2016-10" db="EMBL/GenBank/DDBJ databases">
        <authorList>
            <person name="de Groot N.N."/>
        </authorList>
    </citation>
    <scope>NUCLEOTIDE SEQUENCE [LARGE SCALE GENOMIC DNA]</scope>
    <source>
        <strain evidence="10 11">CGMCC 4.5506</strain>
    </source>
</reference>
<evidence type="ECO:0000256" key="4">
    <source>
        <dbReference type="ARBA" id="ARBA00022679"/>
    </source>
</evidence>
<dbReference type="EMBL" id="FMZE01000009">
    <property type="protein sequence ID" value="SDD49667.1"/>
    <property type="molecule type" value="Genomic_DNA"/>
</dbReference>
<dbReference type="Gene3D" id="1.20.5.1930">
    <property type="match status" value="1"/>
</dbReference>
<dbReference type="InterPro" id="IPR050482">
    <property type="entry name" value="Sensor_HK_TwoCompSys"/>
</dbReference>
<evidence type="ECO:0000256" key="7">
    <source>
        <dbReference type="ARBA" id="ARBA00022840"/>
    </source>
</evidence>
<dbReference type="KEGG" id="pmad:BAY61_19770"/>
<dbReference type="GO" id="GO:0016020">
    <property type="term" value="C:membrane"/>
    <property type="evidence" value="ECO:0007669"/>
    <property type="project" value="InterPro"/>
</dbReference>
<dbReference type="RefSeq" id="WP_091808136.1">
    <property type="nucleotide sequence ID" value="NZ_CP016353.1"/>
</dbReference>
<evidence type="ECO:0000256" key="3">
    <source>
        <dbReference type="ARBA" id="ARBA00022553"/>
    </source>
</evidence>
<dbReference type="PANTHER" id="PTHR24421">
    <property type="entry name" value="NITRATE/NITRITE SENSOR PROTEIN NARX-RELATED"/>
    <property type="match status" value="1"/>
</dbReference>
<evidence type="ECO:0000256" key="1">
    <source>
        <dbReference type="ARBA" id="ARBA00000085"/>
    </source>
</evidence>
<name>A0A222VSJ2_9PSEU</name>
<dbReference type="EC" id="2.7.13.3" evidence="2"/>
<keyword evidence="11" id="KW-1185">Reference proteome</keyword>
<dbReference type="CDD" id="cd16917">
    <property type="entry name" value="HATPase_UhpB-NarQ-NarX-like"/>
    <property type="match status" value="1"/>
</dbReference>
<keyword evidence="7" id="KW-0067">ATP-binding</keyword>
<dbReference type="OrthoDB" id="227596at2"/>
<evidence type="ECO:0000313" key="10">
    <source>
        <dbReference type="EMBL" id="SDD49667.1"/>
    </source>
</evidence>
<protein>
    <recommendedName>
        <fullName evidence="2">histidine kinase</fullName>
        <ecNumber evidence="2">2.7.13.3</ecNumber>
    </recommendedName>
</protein>
<evidence type="ECO:0000256" key="5">
    <source>
        <dbReference type="ARBA" id="ARBA00022741"/>
    </source>
</evidence>
<dbReference type="Proteomes" id="UP000199494">
    <property type="component" value="Unassembled WGS sequence"/>
</dbReference>